<reference evidence="8" key="1">
    <citation type="submission" date="2006-10" db="EMBL/GenBank/DDBJ databases">
        <authorList>
            <person name="Amadeo P."/>
            <person name="Zhao Q."/>
            <person name="Wortman J."/>
            <person name="Fraser-Liggett C."/>
            <person name="Carlton J."/>
        </authorList>
    </citation>
    <scope>NUCLEOTIDE SEQUENCE</scope>
    <source>
        <strain evidence="8">G3</strain>
    </source>
</reference>
<dbReference type="GO" id="GO:0005886">
    <property type="term" value="C:plasma membrane"/>
    <property type="evidence" value="ECO:0007669"/>
    <property type="project" value="UniProtKB-SubCell"/>
</dbReference>
<dbReference type="VEuPathDB" id="TrichDB:TVAG_019340"/>
<evidence type="ECO:0000313" key="8">
    <source>
        <dbReference type="EMBL" id="EAY15034.1"/>
    </source>
</evidence>
<dbReference type="AlphaFoldDB" id="A2DX07"/>
<dbReference type="RefSeq" id="XP_001327257.1">
    <property type="nucleotide sequence ID" value="XM_001327222.1"/>
</dbReference>
<feature type="domain" description="Sulfatase N-terminal" evidence="7">
    <location>
        <begin position="52"/>
        <end position="211"/>
    </location>
</feature>
<dbReference type="GO" id="GO:0016740">
    <property type="term" value="F:transferase activity"/>
    <property type="evidence" value="ECO:0000318"/>
    <property type="project" value="GO_Central"/>
</dbReference>
<dbReference type="Gene3D" id="3.40.720.10">
    <property type="entry name" value="Alkaline Phosphatase, subunit A"/>
    <property type="match status" value="1"/>
</dbReference>
<proteinExistence type="predicted"/>
<keyword evidence="3" id="KW-0812">Transmembrane</keyword>
<feature type="region of interest" description="Disordered" evidence="6">
    <location>
        <begin position="321"/>
        <end position="351"/>
    </location>
</feature>
<dbReference type="CDD" id="cd16015">
    <property type="entry name" value="LTA_synthase"/>
    <property type="match status" value="1"/>
</dbReference>
<dbReference type="InterPro" id="IPR000917">
    <property type="entry name" value="Sulfatase_N"/>
</dbReference>
<keyword evidence="5" id="KW-0472">Membrane</keyword>
<dbReference type="PANTHER" id="PTHR47371:SF3">
    <property type="entry name" value="PHOSPHOGLYCEROL TRANSFERASE I"/>
    <property type="match status" value="1"/>
</dbReference>
<dbReference type="PANTHER" id="PTHR47371">
    <property type="entry name" value="LIPOTEICHOIC ACID SYNTHASE"/>
    <property type="match status" value="1"/>
</dbReference>
<evidence type="ECO:0000256" key="5">
    <source>
        <dbReference type="ARBA" id="ARBA00023136"/>
    </source>
</evidence>
<dbReference type="OrthoDB" id="96314at2759"/>
<keyword evidence="9" id="KW-1185">Reference proteome</keyword>
<evidence type="ECO:0000313" key="9">
    <source>
        <dbReference type="Proteomes" id="UP000001542"/>
    </source>
</evidence>
<dbReference type="InterPro" id="IPR050448">
    <property type="entry name" value="OpgB/LTA_synthase_biosynth"/>
</dbReference>
<dbReference type="KEGG" id="tva:4773034"/>
<name>A2DX07_TRIV3</name>
<comment type="subcellular location">
    <subcellularLocation>
        <location evidence="1">Cell membrane</location>
        <topology evidence="1">Multi-pass membrane protein</topology>
    </subcellularLocation>
</comment>
<dbReference type="eggNOG" id="ENOG502SXMG">
    <property type="taxonomic scope" value="Eukaryota"/>
</dbReference>
<evidence type="ECO:0000256" key="2">
    <source>
        <dbReference type="ARBA" id="ARBA00022475"/>
    </source>
</evidence>
<dbReference type="GO" id="GO:0016020">
    <property type="term" value="C:membrane"/>
    <property type="evidence" value="ECO:0000318"/>
    <property type="project" value="GO_Central"/>
</dbReference>
<accession>A2DX07</accession>
<sequence>MTEPTWIPHLQDLLIDKNNTYFTPSKNGSFGGGQLIFRTRFTLFATFGMVCSAPHISAKFHRAGPEDFYPKMECIGDILKRHGYSTSVIFGASFYDWNMGYTFSKHHYDKIISDVQMKHRGWVKDFVVIDHFKKELARLNSLKKPFFAHMLTLDSHQPGLVCKYCPKANSSNERAVRCTDKQIFDFLEWAKTQPWYNNTLIVMYGDHLNRWPKFRTESEKIGYKRSTYNVWINSAVKPKIQTGRMYSNFDIQPSIYAAAGFKVKGDRIALGTNLFSDKETLMEKLGFDKFEDEIEDTPKWYHSVYDGIQYQSNSNDLVVTGTLGEKDTRGEKKERDYWTNPLVQKSKKPKK</sequence>
<dbReference type="EMBL" id="DS113261">
    <property type="protein sequence ID" value="EAY15034.1"/>
    <property type="molecule type" value="Genomic_DNA"/>
</dbReference>
<evidence type="ECO:0000259" key="7">
    <source>
        <dbReference type="Pfam" id="PF00884"/>
    </source>
</evidence>
<keyword evidence="4" id="KW-1133">Transmembrane helix</keyword>
<dbReference type="Proteomes" id="UP000001542">
    <property type="component" value="Unassembled WGS sequence"/>
</dbReference>
<feature type="compositionally biased region" description="Basic and acidic residues" evidence="6">
    <location>
        <begin position="324"/>
        <end position="337"/>
    </location>
</feature>
<dbReference type="SUPFAM" id="SSF53649">
    <property type="entry name" value="Alkaline phosphatase-like"/>
    <property type="match status" value="1"/>
</dbReference>
<evidence type="ECO:0000256" key="1">
    <source>
        <dbReference type="ARBA" id="ARBA00004651"/>
    </source>
</evidence>
<organism evidence="8 9">
    <name type="scientific">Trichomonas vaginalis (strain ATCC PRA-98 / G3)</name>
    <dbReference type="NCBI Taxonomy" id="412133"/>
    <lineage>
        <taxon>Eukaryota</taxon>
        <taxon>Metamonada</taxon>
        <taxon>Parabasalia</taxon>
        <taxon>Trichomonadida</taxon>
        <taxon>Trichomonadidae</taxon>
        <taxon>Trichomonas</taxon>
    </lineage>
</organism>
<dbReference type="Pfam" id="PF00884">
    <property type="entry name" value="Sulfatase"/>
    <property type="match status" value="1"/>
</dbReference>
<dbReference type="InterPro" id="IPR017850">
    <property type="entry name" value="Alkaline_phosphatase_core_sf"/>
</dbReference>
<gene>
    <name evidence="8" type="ORF">TVAG_019340</name>
</gene>
<keyword evidence="2" id="KW-1003">Cell membrane</keyword>
<evidence type="ECO:0000256" key="3">
    <source>
        <dbReference type="ARBA" id="ARBA00022692"/>
    </source>
</evidence>
<dbReference type="STRING" id="5722.A2DX07"/>
<dbReference type="SMR" id="A2DX07"/>
<reference evidence="8" key="2">
    <citation type="journal article" date="2007" name="Science">
        <title>Draft genome sequence of the sexually transmitted pathogen Trichomonas vaginalis.</title>
        <authorList>
            <person name="Carlton J.M."/>
            <person name="Hirt R.P."/>
            <person name="Silva J.C."/>
            <person name="Delcher A.L."/>
            <person name="Schatz M."/>
            <person name="Zhao Q."/>
            <person name="Wortman J.R."/>
            <person name="Bidwell S.L."/>
            <person name="Alsmark U.C.M."/>
            <person name="Besteiro S."/>
            <person name="Sicheritz-Ponten T."/>
            <person name="Noel C.J."/>
            <person name="Dacks J.B."/>
            <person name="Foster P.G."/>
            <person name="Simillion C."/>
            <person name="Van de Peer Y."/>
            <person name="Miranda-Saavedra D."/>
            <person name="Barton G.J."/>
            <person name="Westrop G.D."/>
            <person name="Mueller S."/>
            <person name="Dessi D."/>
            <person name="Fiori P.L."/>
            <person name="Ren Q."/>
            <person name="Paulsen I."/>
            <person name="Zhang H."/>
            <person name="Bastida-Corcuera F.D."/>
            <person name="Simoes-Barbosa A."/>
            <person name="Brown M.T."/>
            <person name="Hayes R.D."/>
            <person name="Mukherjee M."/>
            <person name="Okumura C.Y."/>
            <person name="Schneider R."/>
            <person name="Smith A.J."/>
            <person name="Vanacova S."/>
            <person name="Villalvazo M."/>
            <person name="Haas B.J."/>
            <person name="Pertea M."/>
            <person name="Feldblyum T.V."/>
            <person name="Utterback T.R."/>
            <person name="Shu C.L."/>
            <person name="Osoegawa K."/>
            <person name="de Jong P.J."/>
            <person name="Hrdy I."/>
            <person name="Horvathova L."/>
            <person name="Zubacova Z."/>
            <person name="Dolezal P."/>
            <person name="Malik S.B."/>
            <person name="Logsdon J.M. Jr."/>
            <person name="Henze K."/>
            <person name="Gupta A."/>
            <person name="Wang C.C."/>
            <person name="Dunne R.L."/>
            <person name="Upcroft J.A."/>
            <person name="Upcroft P."/>
            <person name="White O."/>
            <person name="Salzberg S.L."/>
            <person name="Tang P."/>
            <person name="Chiu C.-H."/>
            <person name="Lee Y.-S."/>
            <person name="Embley T.M."/>
            <person name="Coombs G.H."/>
            <person name="Mottram J.C."/>
            <person name="Tachezy J."/>
            <person name="Fraser-Liggett C.M."/>
            <person name="Johnson P.J."/>
        </authorList>
    </citation>
    <scope>NUCLEOTIDE SEQUENCE [LARGE SCALE GENOMIC DNA]</scope>
    <source>
        <strain evidence="8">G3</strain>
    </source>
</reference>
<protein>
    <recommendedName>
        <fullName evidence="7">Sulfatase N-terminal domain-containing protein</fullName>
    </recommendedName>
</protein>
<dbReference type="VEuPathDB" id="TrichDB:TVAGG3_0184970"/>
<evidence type="ECO:0000256" key="4">
    <source>
        <dbReference type="ARBA" id="ARBA00022989"/>
    </source>
</evidence>
<dbReference type="InParanoid" id="A2DX07"/>
<evidence type="ECO:0000256" key="6">
    <source>
        <dbReference type="SAM" id="MobiDB-lite"/>
    </source>
</evidence>